<evidence type="ECO:0000313" key="9">
    <source>
        <dbReference type="Proteomes" id="UP000799537"/>
    </source>
</evidence>
<dbReference type="AlphaFoldDB" id="A0A6A6CJJ1"/>
<dbReference type="OrthoDB" id="429950at2759"/>
<dbReference type="GeneID" id="54559701"/>
<feature type="compositionally biased region" description="Acidic residues" evidence="6">
    <location>
        <begin position="160"/>
        <end position="170"/>
    </location>
</feature>
<dbReference type="SMART" id="SM01336">
    <property type="entry name" value="zf-PARP"/>
    <property type="match status" value="1"/>
</dbReference>
<evidence type="ECO:0000256" key="4">
    <source>
        <dbReference type="ARBA" id="ARBA00022833"/>
    </source>
</evidence>
<dbReference type="SUPFAM" id="SSF57716">
    <property type="entry name" value="Glucocorticoid receptor-like (DNA-binding domain)"/>
    <property type="match status" value="1"/>
</dbReference>
<dbReference type="InterPro" id="IPR036957">
    <property type="entry name" value="Znf_PARP_sf"/>
</dbReference>
<proteinExistence type="predicted"/>
<dbReference type="GO" id="GO:0008270">
    <property type="term" value="F:zinc ion binding"/>
    <property type="evidence" value="ECO:0007669"/>
    <property type="project" value="UniProtKB-KW"/>
</dbReference>
<protein>
    <recommendedName>
        <fullName evidence="7">PARP-type domain-containing protein</fullName>
    </recommendedName>
</protein>
<dbReference type="InterPro" id="IPR001510">
    <property type="entry name" value="Znf_PARP"/>
</dbReference>
<feature type="compositionally biased region" description="Basic residues" evidence="6">
    <location>
        <begin position="247"/>
        <end position="257"/>
    </location>
</feature>
<comment type="subcellular location">
    <subcellularLocation>
        <location evidence="1">Nucleus</location>
    </subcellularLocation>
</comment>
<feature type="compositionally biased region" description="Basic residues" evidence="6">
    <location>
        <begin position="148"/>
        <end position="157"/>
    </location>
</feature>
<keyword evidence="9" id="KW-1185">Reference proteome</keyword>
<dbReference type="PROSITE" id="PS50064">
    <property type="entry name" value="ZF_PARP_2"/>
    <property type="match status" value="1"/>
</dbReference>
<gene>
    <name evidence="8" type="ORF">M409DRAFT_22640</name>
</gene>
<dbReference type="Proteomes" id="UP000799537">
    <property type="component" value="Unassembled WGS sequence"/>
</dbReference>
<keyword evidence="5" id="KW-0539">Nucleus</keyword>
<dbReference type="GO" id="GO:0005634">
    <property type="term" value="C:nucleus"/>
    <property type="evidence" value="ECO:0007669"/>
    <property type="project" value="UniProtKB-SubCell"/>
</dbReference>
<evidence type="ECO:0000256" key="3">
    <source>
        <dbReference type="ARBA" id="ARBA00022771"/>
    </source>
</evidence>
<dbReference type="RefSeq" id="XP_033668100.1">
    <property type="nucleotide sequence ID" value="XM_033806429.1"/>
</dbReference>
<dbReference type="Gene3D" id="3.30.1740.10">
    <property type="entry name" value="Zinc finger, PARP-type"/>
    <property type="match status" value="1"/>
</dbReference>
<evidence type="ECO:0000313" key="8">
    <source>
        <dbReference type="EMBL" id="KAF2167211.1"/>
    </source>
</evidence>
<evidence type="ECO:0000259" key="7">
    <source>
        <dbReference type="PROSITE" id="PS50064"/>
    </source>
</evidence>
<reference evidence="8" key="1">
    <citation type="journal article" date="2020" name="Stud. Mycol.">
        <title>101 Dothideomycetes genomes: a test case for predicting lifestyles and emergence of pathogens.</title>
        <authorList>
            <person name="Haridas S."/>
            <person name="Albert R."/>
            <person name="Binder M."/>
            <person name="Bloem J."/>
            <person name="Labutti K."/>
            <person name="Salamov A."/>
            <person name="Andreopoulos B."/>
            <person name="Baker S."/>
            <person name="Barry K."/>
            <person name="Bills G."/>
            <person name="Bluhm B."/>
            <person name="Cannon C."/>
            <person name="Castanera R."/>
            <person name="Culley D."/>
            <person name="Daum C."/>
            <person name="Ezra D."/>
            <person name="Gonzalez J."/>
            <person name="Henrissat B."/>
            <person name="Kuo A."/>
            <person name="Liang C."/>
            <person name="Lipzen A."/>
            <person name="Lutzoni F."/>
            <person name="Magnuson J."/>
            <person name="Mondo S."/>
            <person name="Nolan M."/>
            <person name="Ohm R."/>
            <person name="Pangilinan J."/>
            <person name="Park H.-J."/>
            <person name="Ramirez L."/>
            <person name="Alfaro M."/>
            <person name="Sun H."/>
            <person name="Tritt A."/>
            <person name="Yoshinaga Y."/>
            <person name="Zwiers L.-H."/>
            <person name="Turgeon B."/>
            <person name="Goodwin S."/>
            <person name="Spatafora J."/>
            <person name="Crous P."/>
            <person name="Grigoriev I."/>
        </authorList>
    </citation>
    <scope>NUCLEOTIDE SEQUENCE</scope>
    <source>
        <strain evidence="8">ATCC 36951</strain>
    </source>
</reference>
<feature type="domain" description="PARP-type" evidence="7">
    <location>
        <begin position="5"/>
        <end position="97"/>
    </location>
</feature>
<accession>A0A6A6CJJ1</accession>
<evidence type="ECO:0000256" key="5">
    <source>
        <dbReference type="ARBA" id="ARBA00023242"/>
    </source>
</evidence>
<sequence length="266" mass="29843">MSGNYRVEISPTARAGCTATHCKNEGIKITKGEIRQGVTVTIKEYTSIKWRHWGCVTPSVLHNWYETAEGDFDLIDGYDELPEDAQQRVKRAFEQGHVDDEDWNGDPEMNRYNPDKKMQGMFKKPETAAERKKREKAEAAANGEEPAKKKKTTKKRKAADEDEDDEDEPEAPPPKKSRAKKVKAEDANDEDEAPPPKKSRAKKAKAEQTDEADEGVTTVKKKGGRKPKVEASDDIDPEDEPAPKPKPATKRKAKAKKAAIEDEDEE</sequence>
<evidence type="ECO:0000256" key="2">
    <source>
        <dbReference type="ARBA" id="ARBA00022723"/>
    </source>
</evidence>
<dbReference type="EMBL" id="ML993594">
    <property type="protein sequence ID" value="KAF2167211.1"/>
    <property type="molecule type" value="Genomic_DNA"/>
</dbReference>
<evidence type="ECO:0000256" key="1">
    <source>
        <dbReference type="ARBA" id="ARBA00004123"/>
    </source>
</evidence>
<keyword evidence="4" id="KW-0862">Zinc</keyword>
<keyword evidence="3" id="KW-0863">Zinc-finger</keyword>
<evidence type="ECO:0000256" key="6">
    <source>
        <dbReference type="SAM" id="MobiDB-lite"/>
    </source>
</evidence>
<name>A0A6A6CJJ1_ZASCE</name>
<dbReference type="Pfam" id="PF00645">
    <property type="entry name" value="zf-PARP"/>
    <property type="match status" value="1"/>
</dbReference>
<feature type="compositionally biased region" description="Basic and acidic residues" evidence="6">
    <location>
        <begin position="113"/>
        <end position="138"/>
    </location>
</feature>
<organism evidence="8 9">
    <name type="scientific">Zasmidium cellare ATCC 36951</name>
    <dbReference type="NCBI Taxonomy" id="1080233"/>
    <lineage>
        <taxon>Eukaryota</taxon>
        <taxon>Fungi</taxon>
        <taxon>Dikarya</taxon>
        <taxon>Ascomycota</taxon>
        <taxon>Pezizomycotina</taxon>
        <taxon>Dothideomycetes</taxon>
        <taxon>Dothideomycetidae</taxon>
        <taxon>Mycosphaerellales</taxon>
        <taxon>Mycosphaerellaceae</taxon>
        <taxon>Zasmidium</taxon>
    </lineage>
</organism>
<feature type="region of interest" description="Disordered" evidence="6">
    <location>
        <begin position="95"/>
        <end position="266"/>
    </location>
</feature>
<dbReference type="GO" id="GO:0003677">
    <property type="term" value="F:DNA binding"/>
    <property type="evidence" value="ECO:0007669"/>
    <property type="project" value="InterPro"/>
</dbReference>
<keyword evidence="2" id="KW-0479">Metal-binding</keyword>